<feature type="compositionally biased region" description="Low complexity" evidence="6">
    <location>
        <begin position="203"/>
        <end position="222"/>
    </location>
</feature>
<keyword evidence="3" id="KW-0479">Metal-binding</keyword>
<comment type="similarity">
    <text evidence="1">Belongs to the iron/manganese superoxide dismutase family.</text>
</comment>
<dbReference type="EMBL" id="JBHMDO010000015">
    <property type="protein sequence ID" value="MFB9325752.1"/>
    <property type="molecule type" value="Genomic_DNA"/>
</dbReference>
<feature type="region of interest" description="Disordered" evidence="6">
    <location>
        <begin position="145"/>
        <end position="241"/>
    </location>
</feature>
<evidence type="ECO:0000259" key="8">
    <source>
        <dbReference type="Pfam" id="PF02777"/>
    </source>
</evidence>
<gene>
    <name evidence="9" type="ORF">ACFFSY_07415</name>
</gene>
<feature type="compositionally biased region" description="Polar residues" evidence="6">
    <location>
        <begin position="190"/>
        <end position="202"/>
    </location>
</feature>
<feature type="domain" description="Manganese/iron superoxide dismutase C-terminal" evidence="8">
    <location>
        <begin position="341"/>
        <end position="442"/>
    </location>
</feature>
<feature type="coiled-coil region" evidence="5">
    <location>
        <begin position="283"/>
        <end position="310"/>
    </location>
</feature>
<dbReference type="PROSITE" id="PS00088">
    <property type="entry name" value="SOD_MN"/>
    <property type="match status" value="1"/>
</dbReference>
<dbReference type="Proteomes" id="UP001589747">
    <property type="component" value="Unassembled WGS sequence"/>
</dbReference>
<feature type="compositionally biased region" description="Polar residues" evidence="6">
    <location>
        <begin position="155"/>
        <end position="170"/>
    </location>
</feature>
<dbReference type="Gene3D" id="3.55.40.20">
    <property type="entry name" value="Iron/manganese superoxide dismutase, C-terminal domain"/>
    <property type="match status" value="1"/>
</dbReference>
<dbReference type="PRINTS" id="PR01703">
    <property type="entry name" value="MNSODISMTASE"/>
</dbReference>
<reference evidence="9 10" key="1">
    <citation type="submission" date="2024-09" db="EMBL/GenBank/DDBJ databases">
        <authorList>
            <person name="Sun Q."/>
            <person name="Mori K."/>
        </authorList>
    </citation>
    <scope>NUCLEOTIDE SEQUENCE [LARGE SCALE GENOMIC DNA]</scope>
    <source>
        <strain evidence="9 10">TISTR 2452</strain>
    </source>
</reference>
<evidence type="ECO:0000256" key="6">
    <source>
        <dbReference type="SAM" id="MobiDB-lite"/>
    </source>
</evidence>
<keyword evidence="10" id="KW-1185">Reference proteome</keyword>
<evidence type="ECO:0000256" key="5">
    <source>
        <dbReference type="SAM" id="Coils"/>
    </source>
</evidence>
<dbReference type="InterPro" id="IPR019832">
    <property type="entry name" value="Mn/Fe_SOD_C"/>
</dbReference>
<accession>A0ABV5KKK2</accession>
<evidence type="ECO:0000256" key="3">
    <source>
        <dbReference type="ARBA" id="ARBA00022723"/>
    </source>
</evidence>
<dbReference type="InterPro" id="IPR019831">
    <property type="entry name" value="Mn/Fe_SOD_N"/>
</dbReference>
<dbReference type="SUPFAM" id="SSF54719">
    <property type="entry name" value="Fe,Mn superoxide dismutase (SOD), C-terminal domain"/>
    <property type="match status" value="1"/>
</dbReference>
<dbReference type="InterPro" id="IPR001189">
    <property type="entry name" value="Mn/Fe_SOD"/>
</dbReference>
<dbReference type="Pfam" id="PF02777">
    <property type="entry name" value="Sod_Fe_C"/>
    <property type="match status" value="1"/>
</dbReference>
<proteinExistence type="inferred from homology"/>
<dbReference type="Gene3D" id="1.20.1260.120">
    <property type="entry name" value="Protein of unknown function DUF2935"/>
    <property type="match status" value="1"/>
</dbReference>
<dbReference type="Gene3D" id="1.10.287.990">
    <property type="entry name" value="Fe,Mn superoxide dismutase (SOD) domain"/>
    <property type="match status" value="1"/>
</dbReference>
<dbReference type="EC" id="1.15.1.1" evidence="2"/>
<evidence type="ECO:0000256" key="2">
    <source>
        <dbReference type="ARBA" id="ARBA00012682"/>
    </source>
</evidence>
<organism evidence="9 10">
    <name type="scientific">Paenibacillus aurantiacus</name>
    <dbReference type="NCBI Taxonomy" id="1936118"/>
    <lineage>
        <taxon>Bacteria</taxon>
        <taxon>Bacillati</taxon>
        <taxon>Bacillota</taxon>
        <taxon>Bacilli</taxon>
        <taxon>Bacillales</taxon>
        <taxon>Paenibacillaceae</taxon>
        <taxon>Paenibacillus</taxon>
    </lineage>
</organism>
<dbReference type="Pfam" id="PF00081">
    <property type="entry name" value="Sod_Fe_N"/>
    <property type="match status" value="1"/>
</dbReference>
<dbReference type="InterPro" id="IPR019833">
    <property type="entry name" value="Mn/Fe_SOD_BS"/>
</dbReference>
<dbReference type="InterPro" id="IPR050265">
    <property type="entry name" value="Fe/Mn_Superoxide_Dismutase"/>
</dbReference>
<sequence>MLFVYGPYMPLRLLEEIQFWKTQEMEHTVVIREIAPNLEPPYVALLQAWEPVFARTAQMADKLLSSLVPQAADLPPACREQVDALLRVSAEQSKRFIEQLHRMVKESAAISASPVAVTVVHHIIRESDYFLCVLATLVHPRDDAASDDREANKTLAAQQPQGASTATAESPDSPAAIADAGDDREDNGTLAAQQPQGASTATAESPGSPAAIAEAAPSAARAVRTNAGPYRTPDENGDAEPLRAPSAPVPIGEHKLPPLPYAYDALEPHIDAATMRIHHDKHHQSYVDGLNKAEKELQKARQNGDFALVKHWERELAFNGAGHYLHTLFWPSMSPKGGGQPTGELAAHLIRDFGSIEAFKKQFSEAAEKVEGGGWAILVWSPRSRRLEILTAEKHQNLSQWDVIPVLPLDVWEHAYYLKHQNKRGDYIKSWWNVVNWPYANDRFKKASQLTWEPY</sequence>
<dbReference type="SUPFAM" id="SSF46609">
    <property type="entry name" value="Fe,Mn superoxide dismutase (SOD), N-terminal domain"/>
    <property type="match status" value="1"/>
</dbReference>
<dbReference type="InterPro" id="IPR021328">
    <property type="entry name" value="CotB-like"/>
</dbReference>
<comment type="caution">
    <text evidence="9">The sequence shown here is derived from an EMBL/GenBank/DDBJ whole genome shotgun (WGS) entry which is preliminary data.</text>
</comment>
<dbReference type="InterPro" id="IPR036314">
    <property type="entry name" value="SOD_C_sf"/>
</dbReference>
<dbReference type="PANTHER" id="PTHR11404:SF6">
    <property type="entry name" value="SUPEROXIDE DISMUTASE [MN], MITOCHONDRIAL"/>
    <property type="match status" value="1"/>
</dbReference>
<dbReference type="Pfam" id="PF11155">
    <property type="entry name" value="DUF2935"/>
    <property type="match status" value="1"/>
</dbReference>
<name>A0ABV5KKK2_9BACL</name>
<evidence type="ECO:0000313" key="10">
    <source>
        <dbReference type="Proteomes" id="UP001589747"/>
    </source>
</evidence>
<protein>
    <recommendedName>
        <fullName evidence="2">superoxide dismutase</fullName>
        <ecNumber evidence="2">1.15.1.1</ecNumber>
    </recommendedName>
</protein>
<dbReference type="RefSeq" id="WP_377492200.1">
    <property type="nucleotide sequence ID" value="NZ_JBHMDO010000015.1"/>
</dbReference>
<dbReference type="SUPFAM" id="SSF158430">
    <property type="entry name" value="Bacillus cereus metalloprotein-like"/>
    <property type="match status" value="1"/>
</dbReference>
<keyword evidence="5" id="KW-0175">Coiled coil</keyword>
<keyword evidence="4" id="KW-0560">Oxidoreductase</keyword>
<feature type="domain" description="Manganese/iron superoxide dismutase N-terminal" evidence="7">
    <location>
        <begin position="253"/>
        <end position="334"/>
    </location>
</feature>
<dbReference type="PANTHER" id="PTHR11404">
    <property type="entry name" value="SUPEROXIDE DISMUTASE 2"/>
    <property type="match status" value="1"/>
</dbReference>
<evidence type="ECO:0000259" key="7">
    <source>
        <dbReference type="Pfam" id="PF00081"/>
    </source>
</evidence>
<dbReference type="InterPro" id="IPR036324">
    <property type="entry name" value="Mn/Fe_SOD_N_sf"/>
</dbReference>
<evidence type="ECO:0000256" key="4">
    <source>
        <dbReference type="ARBA" id="ARBA00023002"/>
    </source>
</evidence>
<evidence type="ECO:0000313" key="9">
    <source>
        <dbReference type="EMBL" id="MFB9325752.1"/>
    </source>
</evidence>
<evidence type="ECO:0000256" key="1">
    <source>
        <dbReference type="ARBA" id="ARBA00008714"/>
    </source>
</evidence>